<reference evidence="2 3" key="2">
    <citation type="journal article" date="2021" name="Curr. Genet.">
        <title>Genetic response to nitrogen starvation in the aggressive Eucalyptus foliar pathogen Teratosphaeria destructans.</title>
        <authorList>
            <person name="Havenga M."/>
            <person name="Wingfield B.D."/>
            <person name="Wingfield M.J."/>
            <person name="Dreyer L.L."/>
            <person name="Roets F."/>
            <person name="Aylward J."/>
        </authorList>
    </citation>
    <scope>NUCLEOTIDE SEQUENCE [LARGE SCALE GENOMIC DNA]</scope>
    <source>
        <strain evidence="2">CMW44962</strain>
    </source>
</reference>
<feature type="chain" id="PRO_5040873931" description="Extracellular membrane protein CFEM domain-containing protein" evidence="1">
    <location>
        <begin position="23"/>
        <end position="78"/>
    </location>
</feature>
<organism evidence="2 3">
    <name type="scientific">Teratosphaeria destructans</name>
    <dbReference type="NCBI Taxonomy" id="418781"/>
    <lineage>
        <taxon>Eukaryota</taxon>
        <taxon>Fungi</taxon>
        <taxon>Dikarya</taxon>
        <taxon>Ascomycota</taxon>
        <taxon>Pezizomycotina</taxon>
        <taxon>Dothideomycetes</taxon>
        <taxon>Dothideomycetidae</taxon>
        <taxon>Mycosphaerellales</taxon>
        <taxon>Teratosphaeriaceae</taxon>
        <taxon>Teratosphaeria</taxon>
    </lineage>
</organism>
<protein>
    <recommendedName>
        <fullName evidence="4">Extracellular membrane protein CFEM domain-containing protein</fullName>
    </recommendedName>
</protein>
<dbReference type="Proteomes" id="UP001138500">
    <property type="component" value="Unassembled WGS sequence"/>
</dbReference>
<gene>
    <name evidence="2" type="ORF">Tdes44962_MAKER10039</name>
</gene>
<dbReference type="AlphaFoldDB" id="A0A9W7W1K3"/>
<comment type="caution">
    <text evidence="2">The sequence shown here is derived from an EMBL/GenBank/DDBJ whole genome shotgun (WGS) entry which is preliminary data.</text>
</comment>
<proteinExistence type="predicted"/>
<sequence>MPYRTTTLVALLLSAPAHLIRAELCNWGTAGNGRCEDMGMNTYCVCHTPPGWLSAHDVQDPTPEFADGCGSNDSAQPA</sequence>
<keyword evidence="3" id="KW-1185">Reference proteome</keyword>
<evidence type="ECO:0008006" key="4">
    <source>
        <dbReference type="Google" id="ProtNLM"/>
    </source>
</evidence>
<evidence type="ECO:0000256" key="1">
    <source>
        <dbReference type="SAM" id="SignalP"/>
    </source>
</evidence>
<dbReference type="EMBL" id="RIBY02001981">
    <property type="protein sequence ID" value="KAH9826419.1"/>
    <property type="molecule type" value="Genomic_DNA"/>
</dbReference>
<evidence type="ECO:0000313" key="2">
    <source>
        <dbReference type="EMBL" id="KAH9826419.1"/>
    </source>
</evidence>
<feature type="signal peptide" evidence="1">
    <location>
        <begin position="1"/>
        <end position="22"/>
    </location>
</feature>
<keyword evidence="1" id="KW-0732">Signal</keyword>
<evidence type="ECO:0000313" key="3">
    <source>
        <dbReference type="Proteomes" id="UP001138500"/>
    </source>
</evidence>
<accession>A0A9W7W1K3</accession>
<reference evidence="2 3" key="1">
    <citation type="journal article" date="2018" name="IMA Fungus">
        <title>IMA Genome-F 10: Nine draft genome sequences of Claviceps purpurea s.lat., including C. arundinis, C. humidiphila, and C. cf. spartinae, pseudomolecules for the pitch canker pathogen Fusarium circinatum, draft genome of Davidsoniella eucalypti, Grosmannia galeiformis, Quambalaria eucalypti, and Teratosphaeria destructans.</title>
        <authorList>
            <person name="Wingfield B.D."/>
            <person name="Liu M."/>
            <person name="Nguyen H.D."/>
            <person name="Lane F.A."/>
            <person name="Morgan S.W."/>
            <person name="De Vos L."/>
            <person name="Wilken P.M."/>
            <person name="Duong T.A."/>
            <person name="Aylward J."/>
            <person name="Coetzee M.P."/>
            <person name="Dadej K."/>
            <person name="De Beer Z.W."/>
            <person name="Findlay W."/>
            <person name="Havenga M."/>
            <person name="Kolarik M."/>
            <person name="Menzies J.G."/>
            <person name="Naidoo K."/>
            <person name="Pochopski O."/>
            <person name="Shoukouhi P."/>
            <person name="Santana Q.C."/>
            <person name="Seifert K.A."/>
            <person name="Soal N."/>
            <person name="Steenkamp E.T."/>
            <person name="Tatham C.T."/>
            <person name="van der Nest M.A."/>
            <person name="Wingfield M.J."/>
        </authorList>
    </citation>
    <scope>NUCLEOTIDE SEQUENCE [LARGE SCALE GENOMIC DNA]</scope>
    <source>
        <strain evidence="2">CMW44962</strain>
    </source>
</reference>
<name>A0A9W7W1K3_9PEZI</name>